<evidence type="ECO:0000313" key="2">
    <source>
        <dbReference type="EMBL" id="MBB3764907.1"/>
    </source>
</evidence>
<keyword evidence="3" id="KW-1185">Reference proteome</keyword>
<evidence type="ECO:0000313" key="3">
    <source>
        <dbReference type="Proteomes" id="UP000578569"/>
    </source>
</evidence>
<dbReference type="AlphaFoldDB" id="A0A839Z489"/>
<dbReference type="EMBL" id="JACICF010000002">
    <property type="protein sequence ID" value="MBB3764907.1"/>
    <property type="molecule type" value="Genomic_DNA"/>
</dbReference>
<proteinExistence type="predicted"/>
<name>A0A839Z489_9SPHN</name>
<organism evidence="2 3">
    <name type="scientific">Sphingomicrobium lutaoense</name>
    <dbReference type="NCBI Taxonomy" id="515949"/>
    <lineage>
        <taxon>Bacteria</taxon>
        <taxon>Pseudomonadati</taxon>
        <taxon>Pseudomonadota</taxon>
        <taxon>Alphaproteobacteria</taxon>
        <taxon>Sphingomonadales</taxon>
        <taxon>Sphingomonadaceae</taxon>
        <taxon>Sphingomicrobium</taxon>
    </lineage>
</organism>
<protein>
    <submittedName>
        <fullName evidence="2">Uncharacterized protein</fullName>
    </submittedName>
</protein>
<accession>A0A839Z489</accession>
<keyword evidence="1" id="KW-1133">Transmembrane helix</keyword>
<dbReference type="Proteomes" id="UP000578569">
    <property type="component" value="Unassembled WGS sequence"/>
</dbReference>
<reference evidence="2 3" key="1">
    <citation type="submission" date="2020-08" db="EMBL/GenBank/DDBJ databases">
        <title>Genomic Encyclopedia of Type Strains, Phase IV (KMG-IV): sequencing the most valuable type-strain genomes for metagenomic binning, comparative biology and taxonomic classification.</title>
        <authorList>
            <person name="Goeker M."/>
        </authorList>
    </citation>
    <scope>NUCLEOTIDE SEQUENCE [LARGE SCALE GENOMIC DNA]</scope>
    <source>
        <strain evidence="2 3">DSM 24194</strain>
    </source>
</reference>
<keyword evidence="1" id="KW-0812">Transmembrane</keyword>
<comment type="caution">
    <text evidence="2">The sequence shown here is derived from an EMBL/GenBank/DDBJ whole genome shotgun (WGS) entry which is preliminary data.</text>
</comment>
<gene>
    <name evidence="2" type="ORF">FHS50_001969</name>
</gene>
<evidence type="ECO:0000256" key="1">
    <source>
        <dbReference type="SAM" id="Phobius"/>
    </source>
</evidence>
<sequence>MNDEPRDPATSRRPDRRRHFAKAMRWMAVFSLAVGGLAAALVAQGEEAVSIHLLLATAILAGGSVMMAGFLMSLIFYSNASGHDEAAARHEKDEQ</sequence>
<feature type="transmembrane region" description="Helical" evidence="1">
    <location>
        <begin position="55"/>
        <end position="77"/>
    </location>
</feature>
<keyword evidence="1" id="KW-0472">Membrane</keyword>
<dbReference type="RefSeq" id="WP_183934262.1">
    <property type="nucleotide sequence ID" value="NZ_JACICF010000002.1"/>
</dbReference>